<dbReference type="Gene3D" id="2.30.110.10">
    <property type="entry name" value="Electron Transport, Fmn-binding Protein, Chain A"/>
    <property type="match status" value="1"/>
</dbReference>
<dbReference type="PANTHER" id="PTHR42815:SF2">
    <property type="entry name" value="FAD-BINDING, PUTATIVE (AFU_ORTHOLOGUE AFUA_6G07600)-RELATED"/>
    <property type="match status" value="1"/>
</dbReference>
<dbReference type="PANTHER" id="PTHR42815">
    <property type="entry name" value="FAD-BINDING, PUTATIVE (AFU_ORTHOLOGUE AFUA_6G07600)-RELATED"/>
    <property type="match status" value="1"/>
</dbReference>
<evidence type="ECO:0008006" key="3">
    <source>
        <dbReference type="Google" id="ProtNLM"/>
    </source>
</evidence>
<keyword evidence="2" id="KW-1185">Reference proteome</keyword>
<dbReference type="AlphaFoldDB" id="A0A4R6RHZ4"/>
<evidence type="ECO:0000313" key="1">
    <source>
        <dbReference type="EMBL" id="TDP86131.1"/>
    </source>
</evidence>
<dbReference type="RefSeq" id="WP_133607291.1">
    <property type="nucleotide sequence ID" value="NZ_SNXW01000002.1"/>
</dbReference>
<name>A0A4R6RHZ4_9BURK</name>
<sequence length="316" mass="34262">MDTPAFHVGEQAWQSEVGVRERLEAVGRMVIRDHMPEQHRELFGKLPTLLLAVQDASGQPWATMLQGPPGFTDSPDARTLRIHALPSADDPVRPWLTEGTPVGLLGLEPHTRRRNRANGRLQAVEPHGIEVAVVQSFGNCPKYIHARRPQADATLTPRPAEALGPMLDEAAIAWLRRADTFFIATASAAQLGSDWAEGVDVSHRGGRPGFVHVAVHDAGGATCLRLTVPDYSGNLHFNTLGNLRVWPQAGLLVPDFDDGSLLHLAAEASVSTQGPALAAHPGALRLLHLDVRGGWRRPQALPLRWTPAEPPPQLLP</sequence>
<dbReference type="OrthoDB" id="9796486at2"/>
<dbReference type="InterPro" id="IPR012349">
    <property type="entry name" value="Split_barrel_FMN-bd"/>
</dbReference>
<proteinExistence type="predicted"/>
<protein>
    <recommendedName>
        <fullName evidence="3">Pyridoxamine 5'-phosphate oxidase putative domain-containing protein</fullName>
    </recommendedName>
</protein>
<comment type="caution">
    <text evidence="1">The sequence shown here is derived from an EMBL/GenBank/DDBJ whole genome shotgun (WGS) entry which is preliminary data.</text>
</comment>
<reference evidence="1 2" key="1">
    <citation type="submission" date="2019-03" db="EMBL/GenBank/DDBJ databases">
        <title>Genomic Encyclopedia of Type Strains, Phase IV (KMG-IV): sequencing the most valuable type-strain genomes for metagenomic binning, comparative biology and taxonomic classification.</title>
        <authorList>
            <person name="Goeker M."/>
        </authorList>
    </citation>
    <scope>NUCLEOTIDE SEQUENCE [LARGE SCALE GENOMIC DNA]</scope>
    <source>
        <strain evidence="1 2">DSM 11901</strain>
    </source>
</reference>
<accession>A0A4R6RHZ4</accession>
<dbReference type="Proteomes" id="UP000294593">
    <property type="component" value="Unassembled WGS sequence"/>
</dbReference>
<organism evidence="1 2">
    <name type="scientific">Aquabacterium commune</name>
    <dbReference type="NCBI Taxonomy" id="70586"/>
    <lineage>
        <taxon>Bacteria</taxon>
        <taxon>Pseudomonadati</taxon>
        <taxon>Pseudomonadota</taxon>
        <taxon>Betaproteobacteria</taxon>
        <taxon>Burkholderiales</taxon>
        <taxon>Aquabacterium</taxon>
    </lineage>
</organism>
<dbReference type="EMBL" id="SNXW01000002">
    <property type="protein sequence ID" value="TDP86131.1"/>
    <property type="molecule type" value="Genomic_DNA"/>
</dbReference>
<evidence type="ECO:0000313" key="2">
    <source>
        <dbReference type="Proteomes" id="UP000294593"/>
    </source>
</evidence>
<gene>
    <name evidence="1" type="ORF">EV672_102482</name>
</gene>